<organism evidence="2 3">
    <name type="scientific">Candidatus Limisoma intestinavium</name>
    <dbReference type="NCBI Taxonomy" id="2840856"/>
    <lineage>
        <taxon>Bacteria</taxon>
        <taxon>Pseudomonadati</taxon>
        <taxon>Bacteroidota</taxon>
        <taxon>Bacteroidia</taxon>
        <taxon>Bacteroidales</taxon>
        <taxon>Candidatus Limisoma</taxon>
    </lineage>
</organism>
<name>A0A9D1IKK3_9BACT</name>
<sequence>MSVLLAAFFFCAAANAEDVQCVESHEPFVAGNATEQIGNSFGEDTQLLAWQMTETSKVTPGWSGVKTGRRTADNPRDRKGYRGFVEIGGVAGTGDYGDGVFALQTSHGYQFSPHFFLGGGLGIDYHFDWETVFVPIFADLRVYFMDNWITPLLGMKIGYSPFDGSGFYFNPSVGASFAVTNRSAVYLTLGYNLQKSEIYFWNSYLSFTEKATIGGISIKLGVEF</sequence>
<reference evidence="2" key="1">
    <citation type="submission" date="2020-10" db="EMBL/GenBank/DDBJ databases">
        <authorList>
            <person name="Gilroy R."/>
        </authorList>
    </citation>
    <scope>NUCLEOTIDE SEQUENCE</scope>
    <source>
        <strain evidence="2">17073</strain>
    </source>
</reference>
<gene>
    <name evidence="2" type="ORF">IAD18_06620</name>
</gene>
<evidence type="ECO:0000313" key="3">
    <source>
        <dbReference type="Proteomes" id="UP000824076"/>
    </source>
</evidence>
<protein>
    <recommendedName>
        <fullName evidence="4">Outer membrane protein beta-barrel domain-containing protein</fullName>
    </recommendedName>
</protein>
<dbReference type="EMBL" id="DVMS01000187">
    <property type="protein sequence ID" value="HIU39320.1"/>
    <property type="molecule type" value="Genomic_DNA"/>
</dbReference>
<accession>A0A9D1IKK3</accession>
<feature type="chain" id="PRO_5039116407" description="Outer membrane protein beta-barrel domain-containing protein" evidence="1">
    <location>
        <begin position="17"/>
        <end position="224"/>
    </location>
</feature>
<comment type="caution">
    <text evidence="2">The sequence shown here is derived from an EMBL/GenBank/DDBJ whole genome shotgun (WGS) entry which is preliminary data.</text>
</comment>
<evidence type="ECO:0000256" key="1">
    <source>
        <dbReference type="SAM" id="SignalP"/>
    </source>
</evidence>
<feature type="signal peptide" evidence="1">
    <location>
        <begin position="1"/>
        <end position="16"/>
    </location>
</feature>
<evidence type="ECO:0000313" key="2">
    <source>
        <dbReference type="EMBL" id="HIU39320.1"/>
    </source>
</evidence>
<dbReference type="Proteomes" id="UP000824076">
    <property type="component" value="Unassembled WGS sequence"/>
</dbReference>
<keyword evidence="1" id="KW-0732">Signal</keyword>
<proteinExistence type="predicted"/>
<evidence type="ECO:0008006" key="4">
    <source>
        <dbReference type="Google" id="ProtNLM"/>
    </source>
</evidence>
<reference evidence="2" key="2">
    <citation type="journal article" date="2021" name="PeerJ">
        <title>Extensive microbial diversity within the chicken gut microbiome revealed by metagenomics and culture.</title>
        <authorList>
            <person name="Gilroy R."/>
            <person name="Ravi A."/>
            <person name="Getino M."/>
            <person name="Pursley I."/>
            <person name="Horton D.L."/>
            <person name="Alikhan N.F."/>
            <person name="Baker D."/>
            <person name="Gharbi K."/>
            <person name="Hall N."/>
            <person name="Watson M."/>
            <person name="Adriaenssens E.M."/>
            <person name="Foster-Nyarko E."/>
            <person name="Jarju S."/>
            <person name="Secka A."/>
            <person name="Antonio M."/>
            <person name="Oren A."/>
            <person name="Chaudhuri R.R."/>
            <person name="La Ragione R."/>
            <person name="Hildebrand F."/>
            <person name="Pallen M.J."/>
        </authorList>
    </citation>
    <scope>NUCLEOTIDE SEQUENCE</scope>
    <source>
        <strain evidence="2">17073</strain>
    </source>
</reference>
<dbReference type="AlphaFoldDB" id="A0A9D1IKK3"/>